<comment type="caution">
    <text evidence="3">The sequence shown here is derived from an EMBL/GenBank/DDBJ whole genome shotgun (WGS) entry which is preliminary data.</text>
</comment>
<dbReference type="InterPro" id="IPR029063">
    <property type="entry name" value="SAM-dependent_MTases_sf"/>
</dbReference>
<dbReference type="Pfam" id="PF13649">
    <property type="entry name" value="Methyltransf_25"/>
    <property type="match status" value="1"/>
</dbReference>
<proteinExistence type="predicted"/>
<dbReference type="SUPFAM" id="SSF53335">
    <property type="entry name" value="S-adenosyl-L-methionine-dependent methyltransferases"/>
    <property type="match status" value="1"/>
</dbReference>
<keyword evidence="1" id="KW-0808">Transferase</keyword>
<accession>A0A1F7GVY0</accession>
<evidence type="ECO:0000313" key="4">
    <source>
        <dbReference type="Proteomes" id="UP000177159"/>
    </source>
</evidence>
<evidence type="ECO:0000256" key="1">
    <source>
        <dbReference type="ARBA" id="ARBA00022679"/>
    </source>
</evidence>
<dbReference type="AlphaFoldDB" id="A0A1F7GVY0"/>
<dbReference type="Gene3D" id="3.40.50.150">
    <property type="entry name" value="Vaccinia Virus protein VP39"/>
    <property type="match status" value="1"/>
</dbReference>
<evidence type="ECO:0000313" key="3">
    <source>
        <dbReference type="EMBL" id="OGK23230.1"/>
    </source>
</evidence>
<name>A0A1F7GVY0_9BACT</name>
<dbReference type="PANTHER" id="PTHR43861">
    <property type="entry name" value="TRANS-ACONITATE 2-METHYLTRANSFERASE-RELATED"/>
    <property type="match status" value="1"/>
</dbReference>
<protein>
    <recommendedName>
        <fullName evidence="2">Methyltransferase domain-containing protein</fullName>
    </recommendedName>
</protein>
<sequence length="201" mass="23709">MLKKTVKNIVWKIKGGYEPQRFWDAFAESLMNDPWQKKIHPQHAWLLQHVKESHPQTILEIGCGFGRNIRFLIKNGFKAEKITGIDISPVMIQKAKKFVGDKVQLHIGDIRSLPYDDNEFDFVFTHGVFMHVSPQDVQKAMKECLRVTKKDFIIIEQNYPADNRYTFVHPYKKLFTENKVNIVEYMSDNHIGLDYYHVKIR</sequence>
<dbReference type="EMBL" id="MFZM01000024">
    <property type="protein sequence ID" value="OGK23230.1"/>
    <property type="molecule type" value="Genomic_DNA"/>
</dbReference>
<evidence type="ECO:0000259" key="2">
    <source>
        <dbReference type="Pfam" id="PF13649"/>
    </source>
</evidence>
<organism evidence="3 4">
    <name type="scientific">Candidatus Roizmanbacteria bacterium RIFCSPHIGHO2_02_FULL_37_24</name>
    <dbReference type="NCBI Taxonomy" id="1802037"/>
    <lineage>
        <taxon>Bacteria</taxon>
        <taxon>Candidatus Roizmaniibacteriota</taxon>
    </lineage>
</organism>
<dbReference type="GO" id="GO:0016740">
    <property type="term" value="F:transferase activity"/>
    <property type="evidence" value="ECO:0007669"/>
    <property type="project" value="UniProtKB-KW"/>
</dbReference>
<dbReference type="Proteomes" id="UP000177159">
    <property type="component" value="Unassembled WGS sequence"/>
</dbReference>
<reference evidence="3 4" key="1">
    <citation type="journal article" date="2016" name="Nat. Commun.">
        <title>Thousands of microbial genomes shed light on interconnected biogeochemical processes in an aquifer system.</title>
        <authorList>
            <person name="Anantharaman K."/>
            <person name="Brown C.T."/>
            <person name="Hug L.A."/>
            <person name="Sharon I."/>
            <person name="Castelle C.J."/>
            <person name="Probst A.J."/>
            <person name="Thomas B.C."/>
            <person name="Singh A."/>
            <person name="Wilkins M.J."/>
            <person name="Karaoz U."/>
            <person name="Brodie E.L."/>
            <person name="Williams K.H."/>
            <person name="Hubbard S.S."/>
            <person name="Banfield J.F."/>
        </authorList>
    </citation>
    <scope>NUCLEOTIDE SEQUENCE [LARGE SCALE GENOMIC DNA]</scope>
</reference>
<dbReference type="InterPro" id="IPR041698">
    <property type="entry name" value="Methyltransf_25"/>
</dbReference>
<gene>
    <name evidence="3" type="ORF">A3C24_01060</name>
</gene>
<feature type="domain" description="Methyltransferase" evidence="2">
    <location>
        <begin position="58"/>
        <end position="150"/>
    </location>
</feature>
<dbReference type="CDD" id="cd02440">
    <property type="entry name" value="AdoMet_MTases"/>
    <property type="match status" value="1"/>
</dbReference>